<dbReference type="EMBL" id="PDUG01000003">
    <property type="protein sequence ID" value="PIC39127.1"/>
    <property type="molecule type" value="Genomic_DNA"/>
</dbReference>
<evidence type="ECO:0000313" key="2">
    <source>
        <dbReference type="EMBL" id="PIC39127.1"/>
    </source>
</evidence>
<name>A0A2G5UHU7_9PELO</name>
<reference evidence="3" key="1">
    <citation type="submission" date="2017-10" db="EMBL/GenBank/DDBJ databases">
        <title>Rapid genome shrinkage in a self-fertile nematode reveals novel sperm competition proteins.</title>
        <authorList>
            <person name="Yin D."/>
            <person name="Schwarz E.M."/>
            <person name="Thomas C.G."/>
            <person name="Felde R.L."/>
            <person name="Korf I.F."/>
            <person name="Cutter A.D."/>
            <person name="Schartner C.M."/>
            <person name="Ralston E.J."/>
            <person name="Meyer B.J."/>
            <person name="Haag E.S."/>
        </authorList>
    </citation>
    <scope>NUCLEOTIDE SEQUENCE [LARGE SCALE GENOMIC DNA]</scope>
    <source>
        <strain evidence="3">JU1422</strain>
    </source>
</reference>
<evidence type="ECO:0000256" key="1">
    <source>
        <dbReference type="SAM" id="MobiDB-lite"/>
    </source>
</evidence>
<keyword evidence="3" id="KW-1185">Reference proteome</keyword>
<protein>
    <submittedName>
        <fullName evidence="2">Uncharacterized protein</fullName>
    </submittedName>
</protein>
<organism evidence="2 3">
    <name type="scientific">Caenorhabditis nigoni</name>
    <dbReference type="NCBI Taxonomy" id="1611254"/>
    <lineage>
        <taxon>Eukaryota</taxon>
        <taxon>Metazoa</taxon>
        <taxon>Ecdysozoa</taxon>
        <taxon>Nematoda</taxon>
        <taxon>Chromadorea</taxon>
        <taxon>Rhabditida</taxon>
        <taxon>Rhabditina</taxon>
        <taxon>Rhabditomorpha</taxon>
        <taxon>Rhabditoidea</taxon>
        <taxon>Rhabditidae</taxon>
        <taxon>Peloderinae</taxon>
        <taxon>Caenorhabditis</taxon>
    </lineage>
</organism>
<dbReference type="InterPro" id="IPR007465">
    <property type="entry name" value="DUF508"/>
</dbReference>
<accession>A0A2G5UHU7</accession>
<proteinExistence type="predicted"/>
<dbReference type="Pfam" id="PF04370">
    <property type="entry name" value="DUF508"/>
    <property type="match status" value="1"/>
</dbReference>
<evidence type="ECO:0000313" key="3">
    <source>
        <dbReference type="Proteomes" id="UP000230233"/>
    </source>
</evidence>
<dbReference type="Proteomes" id="UP000230233">
    <property type="component" value="Chromosome III"/>
</dbReference>
<comment type="caution">
    <text evidence="2">The sequence shown here is derived from an EMBL/GenBank/DDBJ whole genome shotgun (WGS) entry which is preliminary data.</text>
</comment>
<feature type="region of interest" description="Disordered" evidence="1">
    <location>
        <begin position="136"/>
        <end position="158"/>
    </location>
</feature>
<dbReference type="OrthoDB" id="5834137at2759"/>
<gene>
    <name evidence="2" type="primary">Cnig_chr_III.g10916</name>
    <name evidence="2" type="ORF">B9Z55_010916</name>
</gene>
<dbReference type="STRING" id="1611254.A0A2G5UHU7"/>
<sequence length="286" mass="31466">MTSDGVHLVGQEHLPPILRFFADPSYKYSKHKHTAETSNDGIHHTYTIILSREPLSQALDLNNLEFPSNDLDDLISQISAPTRSEMVKPSPIAPEMNSLGWTGPEKPVNDNQYFMIPVPTVPPSAPPSAITRSNPTITTSSASTSYSTTSNVTSSATSDSTYMSIPDFSHPATLKTTGTGKLVTMVHVKFILLHRDILQRSVQSTFTDEFQSDCRLEDVILNFQQLCARQLRNARLQPRLSYCIGEISGKNSKPVLSSDLGKTLAQLAVSNTVFQFALIIDNIDNS</sequence>
<dbReference type="AlphaFoldDB" id="A0A2G5UHU7"/>